<dbReference type="Proteomes" id="UP000299102">
    <property type="component" value="Unassembled WGS sequence"/>
</dbReference>
<protein>
    <submittedName>
        <fullName evidence="1">Uncharacterized protein</fullName>
    </submittedName>
</protein>
<organism evidence="1 2">
    <name type="scientific">Eumeta variegata</name>
    <name type="common">Bagworm moth</name>
    <name type="synonym">Eumeta japonica</name>
    <dbReference type="NCBI Taxonomy" id="151549"/>
    <lineage>
        <taxon>Eukaryota</taxon>
        <taxon>Metazoa</taxon>
        <taxon>Ecdysozoa</taxon>
        <taxon>Arthropoda</taxon>
        <taxon>Hexapoda</taxon>
        <taxon>Insecta</taxon>
        <taxon>Pterygota</taxon>
        <taxon>Neoptera</taxon>
        <taxon>Endopterygota</taxon>
        <taxon>Lepidoptera</taxon>
        <taxon>Glossata</taxon>
        <taxon>Ditrysia</taxon>
        <taxon>Tineoidea</taxon>
        <taxon>Psychidae</taxon>
        <taxon>Oiketicinae</taxon>
        <taxon>Eumeta</taxon>
    </lineage>
</organism>
<evidence type="ECO:0000313" key="2">
    <source>
        <dbReference type="Proteomes" id="UP000299102"/>
    </source>
</evidence>
<dbReference type="AlphaFoldDB" id="A0A4C1WGU8"/>
<gene>
    <name evidence="1" type="ORF">EVAR_27059_1</name>
</gene>
<accession>A0A4C1WGU8</accession>
<sequence length="115" mass="12829">MEKKDLQNRNKPSKRSVYDCCSTVAIGGVGRGLWSCCPSQFQLHSRLRSWSIRYFDAGFALDSDPARVLNFYLALEKNAGARTRRAAPADHSFQAAGPECAPLQLESKTFHVYST</sequence>
<reference evidence="1 2" key="1">
    <citation type="journal article" date="2019" name="Commun. Biol.">
        <title>The bagworm genome reveals a unique fibroin gene that provides high tensile strength.</title>
        <authorList>
            <person name="Kono N."/>
            <person name="Nakamura H."/>
            <person name="Ohtoshi R."/>
            <person name="Tomita M."/>
            <person name="Numata K."/>
            <person name="Arakawa K."/>
        </authorList>
    </citation>
    <scope>NUCLEOTIDE SEQUENCE [LARGE SCALE GENOMIC DNA]</scope>
</reference>
<keyword evidence="2" id="KW-1185">Reference proteome</keyword>
<dbReference type="EMBL" id="BGZK01000542">
    <property type="protein sequence ID" value="GBP49357.1"/>
    <property type="molecule type" value="Genomic_DNA"/>
</dbReference>
<evidence type="ECO:0000313" key="1">
    <source>
        <dbReference type="EMBL" id="GBP49357.1"/>
    </source>
</evidence>
<comment type="caution">
    <text evidence="1">The sequence shown here is derived from an EMBL/GenBank/DDBJ whole genome shotgun (WGS) entry which is preliminary data.</text>
</comment>
<proteinExistence type="predicted"/>
<name>A0A4C1WGU8_EUMVA</name>